<protein>
    <submittedName>
        <fullName evidence="1">Uncharacterized protein</fullName>
    </submittedName>
</protein>
<organism evidence="1">
    <name type="scientific">Steinernema carpocapsae</name>
    <name type="common">Entomopathogenic nematode</name>
    <dbReference type="NCBI Taxonomy" id="34508"/>
    <lineage>
        <taxon>Eukaryota</taxon>
        <taxon>Metazoa</taxon>
        <taxon>Ecdysozoa</taxon>
        <taxon>Nematoda</taxon>
        <taxon>Chromadorea</taxon>
        <taxon>Rhabditida</taxon>
        <taxon>Tylenchina</taxon>
        <taxon>Panagrolaimomorpha</taxon>
        <taxon>Strongyloidoidea</taxon>
        <taxon>Steinernematidae</taxon>
        <taxon>Steinernema</taxon>
    </lineage>
</organism>
<reference evidence="1" key="1">
    <citation type="submission" date="2013-11" db="EMBL/GenBank/DDBJ databases">
        <authorList>
            <person name="Sternberg P."/>
            <person name="Dillman A."/>
            <person name="Macchietto M."/>
        </authorList>
    </citation>
    <scope>NUCLEOTIDE SEQUENCE</scope>
    <source>
        <strain evidence="1">ALL</strain>
    </source>
</reference>
<sequence length="98" mass="10765">MFSSPHSNLSSLRAGQVNRVSLVLLACTHPLAHLIVYPEHVFESVNCFESEDSLQLSAFCVLAVFPSSLSPFGNFRDTNLDFTFAKSKILSACFSKPP</sequence>
<reference evidence="1" key="2">
    <citation type="journal article" date="2015" name="Genome Biol.">
        <title>Comparative genomics of Steinernema reveals deeply conserved gene regulatory networks.</title>
        <authorList>
            <person name="Dillman A.R."/>
            <person name="Macchietto M."/>
            <person name="Porter C.F."/>
            <person name="Rogers A."/>
            <person name="Williams B."/>
            <person name="Antoshechkin I."/>
            <person name="Lee M.M."/>
            <person name="Goodwin Z."/>
            <person name="Lu X."/>
            <person name="Lewis E.E."/>
            <person name="Goodrich-Blair H."/>
            <person name="Stock S.P."/>
            <person name="Adams B.J."/>
            <person name="Sternberg P.W."/>
            <person name="Mortazavi A."/>
        </authorList>
    </citation>
    <scope>NUCLEOTIDE SEQUENCE [LARGE SCALE GENOMIC DNA]</scope>
    <source>
        <strain evidence="1">ALL</strain>
    </source>
</reference>
<dbReference type="EMBL" id="AZBU02000002">
    <property type="protein sequence ID" value="TKR92221.1"/>
    <property type="molecule type" value="Genomic_DNA"/>
</dbReference>
<name>A0A4U5P8B6_STECR</name>
<reference evidence="1" key="3">
    <citation type="journal article" date="2019" name="G3 (Bethesda)">
        <title>Hybrid Assembly of the Genome of the Entomopathogenic Nematode Steinernema carpocapsae Identifies the X-Chromosome.</title>
        <authorList>
            <person name="Serra L."/>
            <person name="Macchietto M."/>
            <person name="Macias-Munoz A."/>
            <person name="McGill C.J."/>
            <person name="Rodriguez I.M."/>
            <person name="Rodriguez B."/>
            <person name="Murad R."/>
            <person name="Mortazavi A."/>
        </authorList>
    </citation>
    <scope>NUCLEOTIDE SEQUENCE</scope>
    <source>
        <strain evidence="1">ALL</strain>
    </source>
</reference>
<gene>
    <name evidence="1" type="ORF">L596_006914</name>
</gene>
<evidence type="ECO:0000313" key="1">
    <source>
        <dbReference type="EMBL" id="TKR92221.1"/>
    </source>
</evidence>
<accession>A0A4U5P8B6</accession>
<comment type="caution">
    <text evidence="1">The sequence shown here is derived from an EMBL/GenBank/DDBJ whole genome shotgun (WGS) entry which is preliminary data.</text>
</comment>
<proteinExistence type="predicted"/>
<dbReference type="AlphaFoldDB" id="A0A4U5P8B6"/>